<feature type="repeat" description="RCC1" evidence="3">
    <location>
        <begin position="194"/>
        <end position="254"/>
    </location>
</feature>
<dbReference type="PANTHER" id="PTHR45982:SF1">
    <property type="entry name" value="REGULATOR OF CHROMOSOME CONDENSATION"/>
    <property type="match status" value="1"/>
</dbReference>
<evidence type="ECO:0000259" key="5">
    <source>
        <dbReference type="Pfam" id="PF25390"/>
    </source>
</evidence>
<feature type="compositionally biased region" description="Low complexity" evidence="4">
    <location>
        <begin position="83"/>
        <end position="96"/>
    </location>
</feature>
<dbReference type="SUPFAM" id="SSF50985">
    <property type="entry name" value="RCC1/BLIP-II"/>
    <property type="match status" value="1"/>
</dbReference>
<dbReference type="InterPro" id="IPR009091">
    <property type="entry name" value="RCC1/BLIP-II"/>
</dbReference>
<feature type="region of interest" description="Disordered" evidence="4">
    <location>
        <begin position="1"/>
        <end position="48"/>
    </location>
</feature>
<evidence type="ECO:0000256" key="3">
    <source>
        <dbReference type="PROSITE-ProRule" id="PRU00235"/>
    </source>
</evidence>
<feature type="domain" description="RCC1-like" evidence="5">
    <location>
        <begin position="195"/>
        <end position="615"/>
    </location>
</feature>
<name>A0A9N9KT45_9HELO</name>
<evidence type="ECO:0000313" key="6">
    <source>
        <dbReference type="EMBL" id="CAG8953414.1"/>
    </source>
</evidence>
<feature type="region of interest" description="Disordered" evidence="4">
    <location>
        <begin position="276"/>
        <end position="312"/>
    </location>
</feature>
<sequence length="628" mass="66014">MPRRKSGIAPAAGHPAVAVRRSSRISKPPQRYTPPPAPTKVTKRKGKGKVPAAVAAKVCISTRVYTPLVDLFLQTAKKALASKASGTTKANNAKAAVGKKRKNDDEDDAQPSKKSKTNTGLAAPAKGRKLAAVKAPSAKAAAPVKVCEPLIHILPLLNIVQGRKMAKATKPSTKAAPKPKKELPIINAVATQKLEVFSMGEGSGGELGLGAKHVRGRMITDVKRPRLNPFLAADAVGVVALAVGGMHCAALTHDHRILTWGVNDGGALGRDSTTTEVKLKDADADDGSDSDSDFDEESGLNPNEASPGEVDLKHFPEGTKFASIYAGDSMTFVVTTTGLVYGWGSFRGNDGPIGFTPEVKMATRPILIPQLKNIVSMATGTNHVLALDNKGACWVWGAGEQNQLGRRVVARTAVNSLVPRPLPLPRGKHVIKAIGSGDYHAFAVTEKGDTFAWGLNSFRQTGIQTDDLDNTIIGVPTLVTTLRGKHLAQITGGAHSSIGVTTTGEVVVFGRLENSEGGIDRTTVDESQVFFQDGRPKFAKVPLVVPGIDATMVAAANDTCMAVTKDGRAFSWGANMTYQAGQGDIEDVKVATPLENSAIRGKQMVFCGIGGQFSLLGGLAAEREENAA</sequence>
<dbReference type="EMBL" id="CAJVRL010000050">
    <property type="protein sequence ID" value="CAG8953414.1"/>
    <property type="molecule type" value="Genomic_DNA"/>
</dbReference>
<dbReference type="PROSITE" id="PS50012">
    <property type="entry name" value="RCC1_3"/>
    <property type="match status" value="4"/>
</dbReference>
<organism evidence="6 7">
    <name type="scientific">Hymenoscyphus fraxineus</name>
    <dbReference type="NCBI Taxonomy" id="746836"/>
    <lineage>
        <taxon>Eukaryota</taxon>
        <taxon>Fungi</taxon>
        <taxon>Dikarya</taxon>
        <taxon>Ascomycota</taxon>
        <taxon>Pezizomycotina</taxon>
        <taxon>Leotiomycetes</taxon>
        <taxon>Helotiales</taxon>
        <taxon>Helotiaceae</taxon>
        <taxon>Hymenoscyphus</taxon>
    </lineage>
</organism>
<keyword evidence="2" id="KW-0677">Repeat</keyword>
<keyword evidence="7" id="KW-1185">Reference proteome</keyword>
<gene>
    <name evidence="6" type="ORF">HYFRA_00010163</name>
</gene>
<evidence type="ECO:0000313" key="7">
    <source>
        <dbReference type="Proteomes" id="UP000696280"/>
    </source>
</evidence>
<protein>
    <recommendedName>
        <fullName evidence="5">RCC1-like domain-containing protein</fullName>
    </recommendedName>
</protein>
<proteinExistence type="predicted"/>
<dbReference type="Gene3D" id="2.130.10.30">
    <property type="entry name" value="Regulator of chromosome condensation 1/beta-lactamase-inhibitor protein II"/>
    <property type="match status" value="1"/>
</dbReference>
<dbReference type="GO" id="GO:0005085">
    <property type="term" value="F:guanyl-nucleotide exchange factor activity"/>
    <property type="evidence" value="ECO:0007669"/>
    <property type="project" value="TreeGrafter"/>
</dbReference>
<dbReference type="InterPro" id="IPR058923">
    <property type="entry name" value="RCC1-like_dom"/>
</dbReference>
<comment type="caution">
    <text evidence="6">The sequence shown here is derived from an EMBL/GenBank/DDBJ whole genome shotgun (WGS) entry which is preliminary data.</text>
</comment>
<dbReference type="PROSITE" id="PS00626">
    <property type="entry name" value="RCC1_2"/>
    <property type="match status" value="1"/>
</dbReference>
<accession>A0A9N9KT45</accession>
<evidence type="ECO:0000256" key="2">
    <source>
        <dbReference type="ARBA" id="ARBA00022737"/>
    </source>
</evidence>
<dbReference type="PANTHER" id="PTHR45982">
    <property type="entry name" value="REGULATOR OF CHROMOSOME CONDENSATION"/>
    <property type="match status" value="1"/>
</dbReference>
<dbReference type="OrthoDB" id="61110at2759"/>
<feature type="repeat" description="RCC1" evidence="3">
    <location>
        <begin position="448"/>
        <end position="503"/>
    </location>
</feature>
<feature type="compositionally biased region" description="Acidic residues" evidence="4">
    <location>
        <begin position="283"/>
        <end position="298"/>
    </location>
</feature>
<feature type="repeat" description="RCC1" evidence="3">
    <location>
        <begin position="391"/>
        <end position="447"/>
    </location>
</feature>
<evidence type="ECO:0000256" key="4">
    <source>
        <dbReference type="SAM" id="MobiDB-lite"/>
    </source>
</evidence>
<dbReference type="PRINTS" id="PR00633">
    <property type="entry name" value="RCCNDNSATION"/>
</dbReference>
<feature type="region of interest" description="Disordered" evidence="4">
    <location>
        <begin position="81"/>
        <end position="126"/>
    </location>
</feature>
<dbReference type="InterPro" id="IPR000408">
    <property type="entry name" value="Reg_chr_condens"/>
</dbReference>
<dbReference type="Pfam" id="PF25390">
    <property type="entry name" value="WD40_RLD"/>
    <property type="match status" value="1"/>
</dbReference>
<feature type="repeat" description="RCC1" evidence="3">
    <location>
        <begin position="338"/>
        <end position="390"/>
    </location>
</feature>
<keyword evidence="1" id="KW-0344">Guanine-nucleotide releasing factor</keyword>
<evidence type="ECO:0000256" key="1">
    <source>
        <dbReference type="ARBA" id="ARBA00022658"/>
    </source>
</evidence>
<dbReference type="AlphaFoldDB" id="A0A9N9KT45"/>
<dbReference type="GO" id="GO:0005737">
    <property type="term" value="C:cytoplasm"/>
    <property type="evidence" value="ECO:0007669"/>
    <property type="project" value="TreeGrafter"/>
</dbReference>
<reference evidence="6" key="1">
    <citation type="submission" date="2021-07" db="EMBL/GenBank/DDBJ databases">
        <authorList>
            <person name="Durling M."/>
        </authorList>
    </citation>
    <scope>NUCLEOTIDE SEQUENCE</scope>
</reference>
<dbReference type="Proteomes" id="UP000696280">
    <property type="component" value="Unassembled WGS sequence"/>
</dbReference>
<dbReference type="InterPro" id="IPR051553">
    <property type="entry name" value="Ran_GTPase-activating"/>
</dbReference>